<dbReference type="PANTHER" id="PTHR11002:SF48">
    <property type="entry name" value="CARBONIC ANHYDRASE"/>
    <property type="match status" value="1"/>
</dbReference>
<dbReference type="GO" id="GO:0008270">
    <property type="term" value="F:zinc ion binding"/>
    <property type="evidence" value="ECO:0007669"/>
    <property type="project" value="InterPro"/>
</dbReference>
<dbReference type="InterPro" id="IPR001765">
    <property type="entry name" value="Carbonic_anhydrase"/>
</dbReference>
<keyword evidence="3 6" id="KW-0862">Zinc</keyword>
<dbReference type="Gramene" id="LPERR01G20640.1">
    <property type="protein sequence ID" value="LPERR01G20640.1"/>
    <property type="gene ID" value="LPERR01G20640"/>
</dbReference>
<accession>A0A0D9V3D4</accession>
<keyword evidence="4" id="KW-0456">Lyase</keyword>
<dbReference type="EnsemblPlants" id="LPERR01G20640.1">
    <property type="protein sequence ID" value="LPERR01G20640.1"/>
    <property type="gene ID" value="LPERR01G20640"/>
</dbReference>
<evidence type="ECO:0000256" key="4">
    <source>
        <dbReference type="ARBA" id="ARBA00023239"/>
    </source>
</evidence>
<dbReference type="InterPro" id="IPR015892">
    <property type="entry name" value="Carbonic_anhydrase_CS"/>
</dbReference>
<name>A0A0D9V3D4_9ORYZ</name>
<dbReference type="PANTHER" id="PTHR11002">
    <property type="entry name" value="CARBONIC ANHYDRASE"/>
    <property type="match status" value="1"/>
</dbReference>
<keyword evidence="6" id="KW-0479">Metal-binding</keyword>
<dbReference type="AlphaFoldDB" id="A0A0D9V3D4"/>
<dbReference type="Gene3D" id="3.40.1050.10">
    <property type="entry name" value="Carbonic anhydrase"/>
    <property type="match status" value="1"/>
</dbReference>
<evidence type="ECO:0000256" key="5">
    <source>
        <dbReference type="ARBA" id="ARBA00048348"/>
    </source>
</evidence>
<reference evidence="8" key="3">
    <citation type="submission" date="2015-04" db="UniProtKB">
        <authorList>
            <consortium name="EnsemblPlants"/>
        </authorList>
    </citation>
    <scope>IDENTIFICATION</scope>
</reference>
<dbReference type="SUPFAM" id="SSF53056">
    <property type="entry name" value="beta-carbonic anhydrase, cab"/>
    <property type="match status" value="1"/>
</dbReference>
<dbReference type="STRING" id="77586.A0A0D9V3D4"/>
<evidence type="ECO:0000313" key="8">
    <source>
        <dbReference type="EnsemblPlants" id="LPERR01G20640.1"/>
    </source>
</evidence>
<reference evidence="8 9" key="1">
    <citation type="submission" date="2012-08" db="EMBL/GenBank/DDBJ databases">
        <title>Oryza genome evolution.</title>
        <authorList>
            <person name="Wing R.A."/>
        </authorList>
    </citation>
    <scope>NUCLEOTIDE SEQUENCE</scope>
</reference>
<dbReference type="Pfam" id="PF00484">
    <property type="entry name" value="Pro_CA"/>
    <property type="match status" value="1"/>
</dbReference>
<evidence type="ECO:0000256" key="1">
    <source>
        <dbReference type="ARBA" id="ARBA00006217"/>
    </source>
</evidence>
<dbReference type="PROSITE" id="PS00704">
    <property type="entry name" value="PROK_CO2_ANHYDRASE_1"/>
    <property type="match status" value="1"/>
</dbReference>
<feature type="binding site" evidence="6">
    <location>
        <position position="173"/>
    </location>
    <ligand>
        <name>Zn(2+)</name>
        <dbReference type="ChEBI" id="CHEBI:29105"/>
    </ligand>
</feature>
<evidence type="ECO:0000256" key="3">
    <source>
        <dbReference type="ARBA" id="ARBA00022833"/>
    </source>
</evidence>
<organism evidence="8 9">
    <name type="scientific">Leersia perrieri</name>
    <dbReference type="NCBI Taxonomy" id="77586"/>
    <lineage>
        <taxon>Eukaryota</taxon>
        <taxon>Viridiplantae</taxon>
        <taxon>Streptophyta</taxon>
        <taxon>Embryophyta</taxon>
        <taxon>Tracheophyta</taxon>
        <taxon>Spermatophyta</taxon>
        <taxon>Magnoliopsida</taxon>
        <taxon>Liliopsida</taxon>
        <taxon>Poales</taxon>
        <taxon>Poaceae</taxon>
        <taxon>BOP clade</taxon>
        <taxon>Oryzoideae</taxon>
        <taxon>Oryzeae</taxon>
        <taxon>Oryzinae</taxon>
        <taxon>Leersia</taxon>
    </lineage>
</organism>
<keyword evidence="9" id="KW-1185">Reference proteome</keyword>
<feature type="binding site" evidence="6">
    <location>
        <position position="175"/>
    </location>
    <ligand>
        <name>Zn(2+)</name>
        <dbReference type="ChEBI" id="CHEBI:29105"/>
    </ligand>
</feature>
<evidence type="ECO:0000256" key="7">
    <source>
        <dbReference type="SAM" id="MobiDB-lite"/>
    </source>
</evidence>
<evidence type="ECO:0000256" key="6">
    <source>
        <dbReference type="PIRSR" id="PIRSR601765-1"/>
    </source>
</evidence>
<comment type="cofactor">
    <cofactor evidence="6">
        <name>Zn(2+)</name>
        <dbReference type="ChEBI" id="CHEBI:29105"/>
    </cofactor>
    <text evidence="6">Binds 1 zinc ion per subunit.</text>
</comment>
<protein>
    <recommendedName>
        <fullName evidence="2">carbonic anhydrase</fullName>
        <ecNumber evidence="2">4.2.1.1</ecNumber>
    </recommendedName>
</protein>
<evidence type="ECO:0000256" key="2">
    <source>
        <dbReference type="ARBA" id="ARBA00012925"/>
    </source>
</evidence>
<dbReference type="SMART" id="SM00947">
    <property type="entry name" value="Pro_CA"/>
    <property type="match status" value="1"/>
</dbReference>
<proteinExistence type="inferred from homology"/>
<dbReference type="Proteomes" id="UP000032180">
    <property type="component" value="Chromosome 1"/>
</dbReference>
<dbReference type="GO" id="GO:0015976">
    <property type="term" value="P:carbon utilization"/>
    <property type="evidence" value="ECO:0007669"/>
    <property type="project" value="InterPro"/>
</dbReference>
<reference evidence="9" key="2">
    <citation type="submission" date="2013-12" db="EMBL/GenBank/DDBJ databases">
        <authorList>
            <person name="Yu Y."/>
            <person name="Lee S."/>
            <person name="de Baynast K."/>
            <person name="Wissotski M."/>
            <person name="Liu L."/>
            <person name="Talag J."/>
            <person name="Goicoechea J."/>
            <person name="Angelova A."/>
            <person name="Jetty R."/>
            <person name="Kudrna D."/>
            <person name="Golser W."/>
            <person name="Rivera L."/>
            <person name="Zhang J."/>
            <person name="Wing R."/>
        </authorList>
    </citation>
    <scope>NUCLEOTIDE SEQUENCE</scope>
</reference>
<dbReference type="eggNOG" id="KOG1578">
    <property type="taxonomic scope" value="Eukaryota"/>
</dbReference>
<feature type="binding site" evidence="6">
    <location>
        <position position="233"/>
    </location>
    <ligand>
        <name>Zn(2+)</name>
        <dbReference type="ChEBI" id="CHEBI:29105"/>
    </ligand>
</feature>
<dbReference type="InterPro" id="IPR036874">
    <property type="entry name" value="Carbonic_anhydrase_sf"/>
</dbReference>
<feature type="region of interest" description="Disordered" evidence="7">
    <location>
        <begin position="1"/>
        <end position="21"/>
    </location>
</feature>
<dbReference type="GO" id="GO:0004089">
    <property type="term" value="F:carbonate dehydratase activity"/>
    <property type="evidence" value="ECO:0007669"/>
    <property type="project" value="UniProtKB-EC"/>
</dbReference>
<dbReference type="EC" id="4.2.1.1" evidence="2"/>
<comment type="similarity">
    <text evidence="1">Belongs to the beta-class carbonic anhydrase family.</text>
</comment>
<evidence type="ECO:0000313" key="9">
    <source>
        <dbReference type="Proteomes" id="UP000032180"/>
    </source>
</evidence>
<comment type="catalytic activity">
    <reaction evidence="5">
        <text>hydrogencarbonate + H(+) = CO2 + H2O</text>
        <dbReference type="Rhea" id="RHEA:10748"/>
        <dbReference type="ChEBI" id="CHEBI:15377"/>
        <dbReference type="ChEBI" id="CHEBI:15378"/>
        <dbReference type="ChEBI" id="CHEBI:16526"/>
        <dbReference type="ChEBI" id="CHEBI:17544"/>
        <dbReference type="EC" id="4.2.1.1"/>
    </reaction>
</comment>
<sequence>MDPLLPGRRPPPHSPQAGATFVGNRQIGGARTSRGATGMRVCLIDVDDGNCLILKFIRNLFTSETHTSEAPPYWCAIFFFVDADRLGRIVTRGNTSKMGACCCCFFNDKPERENPMMYPARESLIKHKPKPAKPHHPPPPPLITYTESLTSKKPELFEQLKSGQSPKFMVFSCADSRVCPTLTLGLQPGEAFTVHNIAGMVPAYDKRRQCSVGSAIEFAVVVLKVECIIVIGHSCYGGIKELLSLREDRPNTFHFIDDWVKIGLTAKKKVERENTLLPFDQQCTVLEKGTLRLLGAHYDFVYGRFEMWDISKREARREESVTGVRKGDNSVVVASWGLYFSVFPKKKDPTFNIMVLLSEFSLFHIKDKGPRTSYKKNEVFSEKCPRSMWLHLYTPAQNSISMCNS</sequence>